<keyword evidence="3" id="KW-1185">Reference proteome</keyword>
<dbReference type="GeneID" id="54489751"/>
<sequence>MVMLLLVLLLSLLTLSSARTYAWHESCDKYSDFPGVKDVMDEVIRSARLAHRYLELKDSPPGIDRAFRRMFDPRDPSAYESTARRVASVMRSVTEMRPSPQFFDAEALFYCDNDKRWKIKLDQESGQSPLQEMIKSWRRQFPSLHTKKDEEIIERLLMYSPTRVRGMVTFEDAESGMVTNDFPGCMDPEYSTSVGAIMYRDQAPSTADTIPESRNTLTLCDAVLKSGFRTMEHYVQEATKNDPHRVLNLQVFEADKLVSFLSLTLLHELMHVLYTEIGDEKYGTGWTACQQLPTSAALINAESYAYFGILALLFEMGYELSSSPREAYVGKLVKKTS</sequence>
<reference evidence="2" key="1">
    <citation type="journal article" date="2020" name="Stud. Mycol.">
        <title>101 Dothideomycetes genomes: a test case for predicting lifestyles and emergence of pathogens.</title>
        <authorList>
            <person name="Haridas S."/>
            <person name="Albert R."/>
            <person name="Binder M."/>
            <person name="Bloem J."/>
            <person name="Labutti K."/>
            <person name="Salamov A."/>
            <person name="Andreopoulos B."/>
            <person name="Baker S."/>
            <person name="Barry K."/>
            <person name="Bills G."/>
            <person name="Bluhm B."/>
            <person name="Cannon C."/>
            <person name="Castanera R."/>
            <person name="Culley D."/>
            <person name="Daum C."/>
            <person name="Ezra D."/>
            <person name="Gonzalez J."/>
            <person name="Henrissat B."/>
            <person name="Kuo A."/>
            <person name="Liang C."/>
            <person name="Lipzen A."/>
            <person name="Lutzoni F."/>
            <person name="Magnuson J."/>
            <person name="Mondo S."/>
            <person name="Nolan M."/>
            <person name="Ohm R."/>
            <person name="Pangilinan J."/>
            <person name="Park H.-J."/>
            <person name="Ramirez L."/>
            <person name="Alfaro M."/>
            <person name="Sun H."/>
            <person name="Tritt A."/>
            <person name="Yoshinaga Y."/>
            <person name="Zwiers L.-H."/>
            <person name="Turgeon B."/>
            <person name="Goodwin S."/>
            <person name="Spatafora J."/>
            <person name="Crous P."/>
            <person name="Grigoriev I."/>
        </authorList>
    </citation>
    <scope>NUCLEOTIDE SEQUENCE</scope>
    <source>
        <strain evidence="2">CBS 121739</strain>
    </source>
</reference>
<dbReference type="AlphaFoldDB" id="A0A6A6W086"/>
<dbReference type="SUPFAM" id="SSF55486">
    <property type="entry name" value="Metalloproteases ('zincins'), catalytic domain"/>
    <property type="match status" value="1"/>
</dbReference>
<dbReference type="Proteomes" id="UP000799437">
    <property type="component" value="Unassembled WGS sequence"/>
</dbReference>
<proteinExistence type="predicted"/>
<feature type="signal peptide" evidence="1">
    <location>
        <begin position="1"/>
        <end position="18"/>
    </location>
</feature>
<organism evidence="2 3">
    <name type="scientific">Pseudovirgaria hyperparasitica</name>
    <dbReference type="NCBI Taxonomy" id="470096"/>
    <lineage>
        <taxon>Eukaryota</taxon>
        <taxon>Fungi</taxon>
        <taxon>Dikarya</taxon>
        <taxon>Ascomycota</taxon>
        <taxon>Pezizomycotina</taxon>
        <taxon>Dothideomycetes</taxon>
        <taxon>Dothideomycetes incertae sedis</taxon>
        <taxon>Acrospermales</taxon>
        <taxon>Acrospermaceae</taxon>
        <taxon>Pseudovirgaria</taxon>
    </lineage>
</organism>
<dbReference type="GO" id="GO:0008237">
    <property type="term" value="F:metallopeptidase activity"/>
    <property type="evidence" value="ECO:0007669"/>
    <property type="project" value="InterPro"/>
</dbReference>
<dbReference type="Gene3D" id="3.40.390.10">
    <property type="entry name" value="Collagenase (Catalytic Domain)"/>
    <property type="match status" value="1"/>
</dbReference>
<evidence type="ECO:0000313" key="3">
    <source>
        <dbReference type="Proteomes" id="UP000799437"/>
    </source>
</evidence>
<feature type="chain" id="PRO_5025560923" description="Lysine-specific metallo-endopeptidase domain-containing protein" evidence="1">
    <location>
        <begin position="19"/>
        <end position="337"/>
    </location>
</feature>
<keyword evidence="1" id="KW-0732">Signal</keyword>
<protein>
    <recommendedName>
        <fullName evidence="4">Lysine-specific metallo-endopeptidase domain-containing protein</fullName>
    </recommendedName>
</protein>
<dbReference type="OrthoDB" id="4585232at2759"/>
<evidence type="ECO:0000256" key="1">
    <source>
        <dbReference type="SAM" id="SignalP"/>
    </source>
</evidence>
<accession>A0A6A6W086</accession>
<name>A0A6A6W086_9PEZI</name>
<gene>
    <name evidence="2" type="ORF">EJ05DRAFT_518542</name>
</gene>
<dbReference type="InterPro" id="IPR024079">
    <property type="entry name" value="MetalloPept_cat_dom_sf"/>
</dbReference>
<evidence type="ECO:0008006" key="4">
    <source>
        <dbReference type="Google" id="ProtNLM"/>
    </source>
</evidence>
<evidence type="ECO:0000313" key="2">
    <source>
        <dbReference type="EMBL" id="KAF2755953.1"/>
    </source>
</evidence>
<dbReference type="EMBL" id="ML996576">
    <property type="protein sequence ID" value="KAF2755953.1"/>
    <property type="molecule type" value="Genomic_DNA"/>
</dbReference>
<dbReference type="RefSeq" id="XP_033598404.1">
    <property type="nucleotide sequence ID" value="XM_033748697.1"/>
</dbReference>